<dbReference type="CDD" id="cd06262">
    <property type="entry name" value="metallo-hydrolase-like_MBL-fold"/>
    <property type="match status" value="1"/>
</dbReference>
<proteinExistence type="predicted"/>
<accession>A0AAW9SNM6</accession>
<reference evidence="7" key="1">
    <citation type="submission" date="2023-05" db="EMBL/GenBank/DDBJ databases">
        <authorList>
            <person name="Du J."/>
        </authorList>
    </citation>
    <scope>NUCLEOTIDE SEQUENCE</scope>
    <source>
        <strain evidence="7">UMB1064</strain>
    </source>
</reference>
<dbReference type="Pfam" id="PF00753">
    <property type="entry name" value="Lactamase_B"/>
    <property type="match status" value="1"/>
</dbReference>
<evidence type="ECO:0000313" key="7">
    <source>
        <dbReference type="EMBL" id="MEO3718162.1"/>
    </source>
</evidence>
<dbReference type="EMBL" id="JASOOY020000035">
    <property type="protein sequence ID" value="MEO3718162.1"/>
    <property type="molecule type" value="Genomic_DNA"/>
</dbReference>
<dbReference type="InterPro" id="IPR001279">
    <property type="entry name" value="Metallo-B-lactamas"/>
</dbReference>
<gene>
    <name evidence="7" type="ORF">QP460_011305</name>
</gene>
<evidence type="ECO:0000313" key="8">
    <source>
        <dbReference type="Proteomes" id="UP001223646"/>
    </source>
</evidence>
<dbReference type="RefSeq" id="WP_049172972.1">
    <property type="nucleotide sequence ID" value="NZ_JASOFM010000011.1"/>
</dbReference>
<dbReference type="AlphaFoldDB" id="A0AAW9SNM6"/>
<organism evidence="7 8">
    <name type="scientific">Corynebacterium amycolatum</name>
    <dbReference type="NCBI Taxonomy" id="43765"/>
    <lineage>
        <taxon>Bacteria</taxon>
        <taxon>Bacillati</taxon>
        <taxon>Actinomycetota</taxon>
        <taxon>Actinomycetes</taxon>
        <taxon>Mycobacteriales</taxon>
        <taxon>Corynebacteriaceae</taxon>
        <taxon>Corynebacterium</taxon>
    </lineage>
</organism>
<feature type="domain" description="Metallo-beta-lactamase" evidence="6">
    <location>
        <begin position="12"/>
        <end position="203"/>
    </location>
</feature>
<dbReference type="PANTHER" id="PTHR46233:SF3">
    <property type="entry name" value="HYDROXYACYLGLUTATHIONE HYDROLASE GLOC"/>
    <property type="match status" value="1"/>
</dbReference>
<dbReference type="GO" id="GO:0046872">
    <property type="term" value="F:metal ion binding"/>
    <property type="evidence" value="ECO:0007669"/>
    <property type="project" value="UniProtKB-KW"/>
</dbReference>
<feature type="region of interest" description="Disordered" evidence="5">
    <location>
        <begin position="204"/>
        <end position="223"/>
    </location>
</feature>
<dbReference type="Proteomes" id="UP001223646">
    <property type="component" value="Unassembled WGS sequence"/>
</dbReference>
<evidence type="ECO:0000256" key="4">
    <source>
        <dbReference type="ARBA" id="ARBA00022833"/>
    </source>
</evidence>
<dbReference type="SMART" id="SM00849">
    <property type="entry name" value="Lactamase_B"/>
    <property type="match status" value="1"/>
</dbReference>
<sequence length="223" mass="24135">MEIFGFAAGPFQTNCYVATGAPGMDDLATPCVIIDPGMGAFEVIRGEVEKRDWKPEAILLTHGHIDHVRDVAEAADFWDIPVFIHESDNVLLANPKLGGSSFGHLFDIESMQAYTKAGFFEDGDEVKWAGLNFEVIHAPGHSPGCVMLRASDGEDEIIFSGDVLFKGAIGRVDLPGSSPEHMQQSLKDKVLPLANDLMILPGHGSASSIGEERETNPFLQNLT</sequence>
<keyword evidence="2" id="KW-0479">Metal-binding</keyword>
<comment type="caution">
    <text evidence="7">The sequence shown here is derived from an EMBL/GenBank/DDBJ whole genome shotgun (WGS) entry which is preliminary data.</text>
</comment>
<protein>
    <submittedName>
        <fullName evidence="7">MBL fold metallo-hydrolase</fullName>
    </submittedName>
</protein>
<dbReference type="Gene3D" id="3.60.15.10">
    <property type="entry name" value="Ribonuclease Z/Hydroxyacylglutathione hydrolase-like"/>
    <property type="match status" value="1"/>
</dbReference>
<keyword evidence="3" id="KW-0378">Hydrolase</keyword>
<dbReference type="SUPFAM" id="SSF56281">
    <property type="entry name" value="Metallo-hydrolase/oxidoreductase"/>
    <property type="match status" value="1"/>
</dbReference>
<reference evidence="7" key="2">
    <citation type="submission" date="2024-05" db="EMBL/GenBank/DDBJ databases">
        <authorList>
            <person name="Wolfe A."/>
        </authorList>
    </citation>
    <scope>NUCLEOTIDE SEQUENCE</scope>
    <source>
        <strain evidence="7">UMB1064</strain>
    </source>
</reference>
<keyword evidence="4" id="KW-0862">Zinc</keyword>
<dbReference type="InterPro" id="IPR036866">
    <property type="entry name" value="RibonucZ/Hydroxyglut_hydro"/>
</dbReference>
<name>A0AAW9SNM6_CORAY</name>
<evidence type="ECO:0000256" key="2">
    <source>
        <dbReference type="ARBA" id="ARBA00022723"/>
    </source>
</evidence>
<evidence type="ECO:0000256" key="1">
    <source>
        <dbReference type="ARBA" id="ARBA00001947"/>
    </source>
</evidence>
<evidence type="ECO:0000259" key="6">
    <source>
        <dbReference type="SMART" id="SM00849"/>
    </source>
</evidence>
<dbReference type="PANTHER" id="PTHR46233">
    <property type="entry name" value="HYDROXYACYLGLUTATHIONE HYDROLASE GLOC"/>
    <property type="match status" value="1"/>
</dbReference>
<dbReference type="InterPro" id="IPR051453">
    <property type="entry name" value="MBL_Glyoxalase_II"/>
</dbReference>
<comment type="cofactor">
    <cofactor evidence="1">
        <name>Zn(2+)</name>
        <dbReference type="ChEBI" id="CHEBI:29105"/>
    </cofactor>
</comment>
<evidence type="ECO:0000256" key="3">
    <source>
        <dbReference type="ARBA" id="ARBA00022801"/>
    </source>
</evidence>
<evidence type="ECO:0000256" key="5">
    <source>
        <dbReference type="SAM" id="MobiDB-lite"/>
    </source>
</evidence>
<dbReference type="GO" id="GO:0016787">
    <property type="term" value="F:hydrolase activity"/>
    <property type="evidence" value="ECO:0007669"/>
    <property type="project" value="UniProtKB-KW"/>
</dbReference>